<gene>
    <name evidence="1" type="ORF">Q5P01_004390</name>
</gene>
<sequence>MDNMAASRHTDRGVNRLMYSPFQRDLPPLFTSFNPTEDDELVNEVLEDISQHEEDYLDLTLEEESQLISKVKAYLNRGSTHTA</sequence>
<dbReference type="Proteomes" id="UP001187415">
    <property type="component" value="Unassembled WGS sequence"/>
</dbReference>
<name>A0AA88T3L0_CHASR</name>
<dbReference type="EMBL" id="JAUPFM010000002">
    <property type="protein sequence ID" value="KAK2859770.1"/>
    <property type="molecule type" value="Genomic_DNA"/>
</dbReference>
<evidence type="ECO:0000313" key="2">
    <source>
        <dbReference type="Proteomes" id="UP001187415"/>
    </source>
</evidence>
<keyword evidence="2" id="KW-1185">Reference proteome</keyword>
<organism evidence="1 2">
    <name type="scientific">Channa striata</name>
    <name type="common">Snakehead murrel</name>
    <name type="synonym">Ophicephalus striatus</name>
    <dbReference type="NCBI Taxonomy" id="64152"/>
    <lineage>
        <taxon>Eukaryota</taxon>
        <taxon>Metazoa</taxon>
        <taxon>Chordata</taxon>
        <taxon>Craniata</taxon>
        <taxon>Vertebrata</taxon>
        <taxon>Euteleostomi</taxon>
        <taxon>Actinopterygii</taxon>
        <taxon>Neopterygii</taxon>
        <taxon>Teleostei</taxon>
        <taxon>Neoteleostei</taxon>
        <taxon>Acanthomorphata</taxon>
        <taxon>Anabantaria</taxon>
        <taxon>Anabantiformes</taxon>
        <taxon>Channoidei</taxon>
        <taxon>Channidae</taxon>
        <taxon>Channa</taxon>
    </lineage>
</organism>
<proteinExistence type="predicted"/>
<protein>
    <submittedName>
        <fullName evidence="1">Uncharacterized protein</fullName>
    </submittedName>
</protein>
<accession>A0AA88T3L0</accession>
<reference evidence="1" key="1">
    <citation type="submission" date="2023-07" db="EMBL/GenBank/DDBJ databases">
        <title>Chromosome-level Genome Assembly of Striped Snakehead (Channa striata).</title>
        <authorList>
            <person name="Liu H."/>
        </authorList>
    </citation>
    <scope>NUCLEOTIDE SEQUENCE</scope>
    <source>
        <strain evidence="1">Gz</strain>
        <tissue evidence="1">Muscle</tissue>
    </source>
</reference>
<evidence type="ECO:0000313" key="1">
    <source>
        <dbReference type="EMBL" id="KAK2859770.1"/>
    </source>
</evidence>
<dbReference type="AlphaFoldDB" id="A0AA88T3L0"/>
<comment type="caution">
    <text evidence="1">The sequence shown here is derived from an EMBL/GenBank/DDBJ whole genome shotgun (WGS) entry which is preliminary data.</text>
</comment>